<proteinExistence type="predicted"/>
<gene>
    <name evidence="1" type="ORF">FHS34_007637</name>
</gene>
<name>A0A7W9Q2X1_9ACTN</name>
<dbReference type="AlphaFoldDB" id="A0A7W9Q2X1"/>
<dbReference type="Proteomes" id="UP000585836">
    <property type="component" value="Unassembled WGS sequence"/>
</dbReference>
<organism evidence="1 2">
    <name type="scientific">Streptomyces echinatus</name>
    <dbReference type="NCBI Taxonomy" id="67293"/>
    <lineage>
        <taxon>Bacteria</taxon>
        <taxon>Bacillati</taxon>
        <taxon>Actinomycetota</taxon>
        <taxon>Actinomycetes</taxon>
        <taxon>Kitasatosporales</taxon>
        <taxon>Streptomycetaceae</taxon>
        <taxon>Streptomyces</taxon>
    </lineage>
</organism>
<sequence length="354" mass="38231">MTYIDPQKRANAEQNGMPHAAEEVIAEWVALAESVCLELRRAGLPAHMSPLGAPASQQAGARVHVDTIDGPAGGVHVEWNAGETLTEAVFARMQPDGLDLPDPVIAHGAQIVSLMDETIRGVLAFVGFRTQDAVELNDLAPGTHVAGRLPRQWYIEHVLAEGVLGLIAAIRSSSTDSDPAAGDSAEGRDRLTGRGVRIVQEGQYLLPDDDRQELARVLRRLAEAMYGQDMACRGPWEADRSLLDLPDELCLATRAPLIVTGTPATRRELLAAAYVALLGSIELAEADLIDDEHAARITEAWTGTLRRRLEPVPDEDRQELVRLFRQVAREESDPGGKAFAAGFQKVIGVVEEGG</sequence>
<dbReference type="RefSeq" id="WP_184974182.1">
    <property type="nucleotide sequence ID" value="NZ_BAAAWF010000079.1"/>
</dbReference>
<reference evidence="1 2" key="1">
    <citation type="submission" date="2020-08" db="EMBL/GenBank/DDBJ databases">
        <title>Genomic Encyclopedia of Type Strains, Phase III (KMG-III): the genomes of soil and plant-associated and newly described type strains.</title>
        <authorList>
            <person name="Whitman W."/>
        </authorList>
    </citation>
    <scope>NUCLEOTIDE SEQUENCE [LARGE SCALE GENOMIC DNA]</scope>
    <source>
        <strain evidence="1 2">CECT 3313</strain>
    </source>
</reference>
<evidence type="ECO:0000313" key="2">
    <source>
        <dbReference type="Proteomes" id="UP000585836"/>
    </source>
</evidence>
<accession>A0A7W9Q2X1</accession>
<comment type="caution">
    <text evidence="1">The sequence shown here is derived from an EMBL/GenBank/DDBJ whole genome shotgun (WGS) entry which is preliminary data.</text>
</comment>
<protein>
    <submittedName>
        <fullName evidence="1">Uncharacterized protein</fullName>
    </submittedName>
</protein>
<dbReference type="EMBL" id="JACHJK010000022">
    <property type="protein sequence ID" value="MBB5932128.1"/>
    <property type="molecule type" value="Genomic_DNA"/>
</dbReference>
<keyword evidence="2" id="KW-1185">Reference proteome</keyword>
<evidence type="ECO:0000313" key="1">
    <source>
        <dbReference type="EMBL" id="MBB5932128.1"/>
    </source>
</evidence>